<gene>
    <name evidence="16" type="ORF">HannXRQ_Chr12g0362901</name>
    <name evidence="15" type="ORF">HanXRQr2_Chr12g0532521</name>
</gene>
<evidence type="ECO:0000256" key="13">
    <source>
        <dbReference type="SAM" id="MobiDB-lite"/>
    </source>
</evidence>
<evidence type="ECO:0000256" key="9">
    <source>
        <dbReference type="ARBA" id="ARBA00047761"/>
    </source>
</evidence>
<evidence type="ECO:0000313" key="16">
    <source>
        <dbReference type="EMBL" id="OTG04490.1"/>
    </source>
</evidence>
<dbReference type="GO" id="GO:0005737">
    <property type="term" value="C:cytoplasm"/>
    <property type="evidence" value="ECO:0000318"/>
    <property type="project" value="GO_Central"/>
</dbReference>
<proteinExistence type="inferred from homology"/>
<dbReference type="GO" id="GO:0008270">
    <property type="term" value="F:zinc ion binding"/>
    <property type="evidence" value="ECO:0007669"/>
    <property type="project" value="UniProtKB-KW"/>
</dbReference>
<evidence type="ECO:0000256" key="11">
    <source>
        <dbReference type="PROSITE-ProRule" id="PRU00812"/>
    </source>
</evidence>
<evidence type="ECO:0000313" key="15">
    <source>
        <dbReference type="EMBL" id="KAF5777168.1"/>
    </source>
</evidence>
<dbReference type="PANTHER" id="PTHR14732:SF0">
    <property type="entry name" value="RNA POLYMERASE II SUBUNIT B1 CTD PHOSPHATASE RPAP2-RELATED"/>
    <property type="match status" value="1"/>
</dbReference>
<sequence>MANTSSTSPLALKDVIYKLQLCLLEGVQSETQLLLAGSLLSKPDYHDIVTERSIAQTCGYPLCHNSLASTEPAKKGRYKVSLKEHKVYDLLETRMYCSTKCLVESRTYSESLQEERSLDFDSGKIDRVMRMFELKGEENSSDFGLSKLSIKEKDDRSGGVVSMEEWVGPSNAVEGYVPKNRPGSKVKVGKPKRDGKEIESMFDELNFMSSIIIQGDEYSISKNPSGQTKENKKHTQFNNEEVSKIGEPSGEAVDQPSGSSELKSCLKSKPRSVRRNVTWADDDKQVSEKEKEKEKDNGFGISEDQLAAVEVCAQAEAQHVASGDVVPVSDTGMLPGAVIPEPAQIKWPNKTGIVESDFFESDSWFDTTPEEFVVDLSPFATMFMSMFAWVSSSTLAYIYGGEDSSDYASINGREYPQKIILTDGRSSEIKQTLAACLARSLPGLVLHLRISTPVSTIEYGMGCLLETMSFLDPLPALRMKQWHVILLLFLEALSVSRIPALAPHLTTSYLNKVFEDGQISREEYEVLKDLILPLGRFGMQSGA</sequence>
<comment type="subcellular location">
    <subcellularLocation>
        <location evidence="1 12">Nucleus</location>
    </subcellularLocation>
</comment>
<dbReference type="PROSITE" id="PS51479">
    <property type="entry name" value="ZF_RTR1"/>
    <property type="match status" value="1"/>
</dbReference>
<dbReference type="Proteomes" id="UP000215914">
    <property type="component" value="Chromosome 12"/>
</dbReference>
<dbReference type="AlphaFoldDB" id="A0A251T060"/>
<dbReference type="InParanoid" id="A0A251T060"/>
<dbReference type="EMBL" id="CM007901">
    <property type="protein sequence ID" value="OTG04490.1"/>
    <property type="molecule type" value="Genomic_DNA"/>
</dbReference>
<dbReference type="InterPro" id="IPR038534">
    <property type="entry name" value="Rtr1/RPAP2_sf"/>
</dbReference>
<evidence type="ECO:0000256" key="12">
    <source>
        <dbReference type="RuleBase" id="RU367080"/>
    </source>
</evidence>
<feature type="domain" description="RTR1-type" evidence="14">
    <location>
        <begin position="35"/>
        <end position="121"/>
    </location>
</feature>
<dbReference type="Gramene" id="mRNA:HanXRQr2_Chr12g0532521">
    <property type="protein sequence ID" value="mRNA:HanXRQr2_Chr12g0532521"/>
    <property type="gene ID" value="HanXRQr2_Chr12g0532521"/>
</dbReference>
<evidence type="ECO:0000256" key="3">
    <source>
        <dbReference type="ARBA" id="ARBA00022723"/>
    </source>
</evidence>
<comment type="catalytic activity">
    <reaction evidence="10 12">
        <text>O-phospho-L-threonyl-[protein] + H2O = L-threonyl-[protein] + phosphate</text>
        <dbReference type="Rhea" id="RHEA:47004"/>
        <dbReference type="Rhea" id="RHEA-COMP:11060"/>
        <dbReference type="Rhea" id="RHEA-COMP:11605"/>
        <dbReference type="ChEBI" id="CHEBI:15377"/>
        <dbReference type="ChEBI" id="CHEBI:30013"/>
        <dbReference type="ChEBI" id="CHEBI:43474"/>
        <dbReference type="ChEBI" id="CHEBI:61977"/>
        <dbReference type="EC" id="3.1.3.16"/>
    </reaction>
</comment>
<dbReference type="InterPro" id="IPR039693">
    <property type="entry name" value="Rtr1/RPAP2"/>
</dbReference>
<dbReference type="FunCoup" id="A0A251T060">
    <property type="interactions" value="3673"/>
</dbReference>
<reference evidence="16" key="2">
    <citation type="submission" date="2017-02" db="EMBL/GenBank/DDBJ databases">
        <title>Sunflower complete genome.</title>
        <authorList>
            <person name="Langlade N."/>
            <person name="Munos S."/>
        </authorList>
    </citation>
    <scope>NUCLEOTIDE SEQUENCE [LARGE SCALE GENOMIC DNA]</scope>
    <source>
        <tissue evidence="16">Leaves</tissue>
    </source>
</reference>
<evidence type="ECO:0000313" key="17">
    <source>
        <dbReference type="Proteomes" id="UP000215914"/>
    </source>
</evidence>
<dbReference type="GO" id="GO:0005829">
    <property type="term" value="C:cytosol"/>
    <property type="evidence" value="ECO:0007669"/>
    <property type="project" value="EnsemblPlants"/>
</dbReference>
<organism evidence="16 17">
    <name type="scientific">Helianthus annuus</name>
    <name type="common">Common sunflower</name>
    <dbReference type="NCBI Taxonomy" id="4232"/>
    <lineage>
        <taxon>Eukaryota</taxon>
        <taxon>Viridiplantae</taxon>
        <taxon>Streptophyta</taxon>
        <taxon>Embryophyta</taxon>
        <taxon>Tracheophyta</taxon>
        <taxon>Spermatophyta</taxon>
        <taxon>Magnoliopsida</taxon>
        <taxon>eudicotyledons</taxon>
        <taxon>Gunneridae</taxon>
        <taxon>Pentapetalae</taxon>
        <taxon>asterids</taxon>
        <taxon>campanulids</taxon>
        <taxon>Asterales</taxon>
        <taxon>Asteraceae</taxon>
        <taxon>Asteroideae</taxon>
        <taxon>Heliantheae alliance</taxon>
        <taxon>Heliantheae</taxon>
        <taxon>Helianthus</taxon>
    </lineage>
</organism>
<dbReference type="PANTHER" id="PTHR14732">
    <property type="entry name" value="RNA POLYMERASE II SUBUNIT B1 CTD PHOSPHATASE RPAP2-RELATED"/>
    <property type="match status" value="1"/>
</dbReference>
<evidence type="ECO:0000256" key="8">
    <source>
        <dbReference type="ARBA" id="ARBA00023242"/>
    </source>
</evidence>
<keyword evidence="7 12" id="KW-0904">Protein phosphatase</keyword>
<evidence type="ECO:0000256" key="2">
    <source>
        <dbReference type="ARBA" id="ARBA00005676"/>
    </source>
</evidence>
<accession>A0A251T060</accession>
<evidence type="ECO:0000259" key="14">
    <source>
        <dbReference type="PROSITE" id="PS51479"/>
    </source>
</evidence>
<evidence type="ECO:0000256" key="10">
    <source>
        <dbReference type="ARBA" id="ARBA00048336"/>
    </source>
</evidence>
<keyword evidence="5 12" id="KW-0378">Hydrolase</keyword>
<feature type="compositionally biased region" description="Basic and acidic residues" evidence="13">
    <location>
        <begin position="281"/>
        <end position="297"/>
    </location>
</feature>
<dbReference type="GO" id="GO:0008420">
    <property type="term" value="F:RNA polymerase II CTD heptapeptide repeat phosphatase activity"/>
    <property type="evidence" value="ECO:0000318"/>
    <property type="project" value="GO_Central"/>
</dbReference>
<keyword evidence="17" id="KW-1185">Reference proteome</keyword>
<dbReference type="GO" id="GO:0043175">
    <property type="term" value="F:RNA polymerase core enzyme binding"/>
    <property type="evidence" value="ECO:0007669"/>
    <property type="project" value="UniProtKB-UniRule"/>
</dbReference>
<evidence type="ECO:0000256" key="5">
    <source>
        <dbReference type="ARBA" id="ARBA00022801"/>
    </source>
</evidence>
<keyword evidence="8 12" id="KW-0539">Nucleus</keyword>
<protein>
    <recommendedName>
        <fullName evidence="12">RNA polymerase II subunit B1 CTD phosphatase RPAP2 homolog</fullName>
        <ecNumber evidence="12">3.1.3.16</ecNumber>
    </recommendedName>
</protein>
<reference evidence="15 17" key="1">
    <citation type="journal article" date="2017" name="Nature">
        <title>The sunflower genome provides insights into oil metabolism, flowering and Asterid evolution.</title>
        <authorList>
            <person name="Badouin H."/>
            <person name="Gouzy J."/>
            <person name="Grassa C.J."/>
            <person name="Murat F."/>
            <person name="Staton S.E."/>
            <person name="Cottret L."/>
            <person name="Lelandais-Briere C."/>
            <person name="Owens G.L."/>
            <person name="Carrere S."/>
            <person name="Mayjonade B."/>
            <person name="Legrand L."/>
            <person name="Gill N."/>
            <person name="Kane N.C."/>
            <person name="Bowers J.E."/>
            <person name="Hubner S."/>
            <person name="Bellec A."/>
            <person name="Berard A."/>
            <person name="Berges H."/>
            <person name="Blanchet N."/>
            <person name="Boniface M.C."/>
            <person name="Brunel D."/>
            <person name="Catrice O."/>
            <person name="Chaidir N."/>
            <person name="Claudel C."/>
            <person name="Donnadieu C."/>
            <person name="Faraut T."/>
            <person name="Fievet G."/>
            <person name="Helmstetter N."/>
            <person name="King M."/>
            <person name="Knapp S.J."/>
            <person name="Lai Z."/>
            <person name="Le Paslier M.C."/>
            <person name="Lippi Y."/>
            <person name="Lorenzon L."/>
            <person name="Mandel J.R."/>
            <person name="Marage G."/>
            <person name="Marchand G."/>
            <person name="Marquand E."/>
            <person name="Bret-Mestries E."/>
            <person name="Morien E."/>
            <person name="Nambeesan S."/>
            <person name="Nguyen T."/>
            <person name="Pegot-Espagnet P."/>
            <person name="Pouilly N."/>
            <person name="Raftis F."/>
            <person name="Sallet E."/>
            <person name="Schiex T."/>
            <person name="Thomas J."/>
            <person name="Vandecasteele C."/>
            <person name="Vares D."/>
            <person name="Vear F."/>
            <person name="Vautrin S."/>
            <person name="Crespi M."/>
            <person name="Mangin B."/>
            <person name="Burke J.M."/>
            <person name="Salse J."/>
            <person name="Munos S."/>
            <person name="Vincourt P."/>
            <person name="Rieseberg L.H."/>
            <person name="Langlade N.B."/>
        </authorList>
    </citation>
    <scope>NUCLEOTIDE SEQUENCE [LARGE SCALE GENOMIC DNA]</scope>
    <source>
        <strain evidence="17">cv. SF193</strain>
        <tissue evidence="15">Leaves</tissue>
    </source>
</reference>
<evidence type="ECO:0000256" key="4">
    <source>
        <dbReference type="ARBA" id="ARBA00022771"/>
    </source>
</evidence>
<dbReference type="EMBL" id="MNCJ02000327">
    <property type="protein sequence ID" value="KAF5777168.1"/>
    <property type="molecule type" value="Genomic_DNA"/>
</dbReference>
<comment type="catalytic activity">
    <reaction evidence="9 12">
        <text>O-phospho-L-seryl-[protein] + H2O = L-seryl-[protein] + phosphate</text>
        <dbReference type="Rhea" id="RHEA:20629"/>
        <dbReference type="Rhea" id="RHEA-COMP:9863"/>
        <dbReference type="Rhea" id="RHEA-COMP:11604"/>
        <dbReference type="ChEBI" id="CHEBI:15377"/>
        <dbReference type="ChEBI" id="CHEBI:29999"/>
        <dbReference type="ChEBI" id="CHEBI:43474"/>
        <dbReference type="ChEBI" id="CHEBI:83421"/>
        <dbReference type="EC" id="3.1.3.16"/>
    </reaction>
</comment>
<feature type="region of interest" description="Disordered" evidence="13">
    <location>
        <begin position="219"/>
        <end position="299"/>
    </location>
</feature>
<keyword evidence="4 12" id="KW-0863">Zinc-finger</keyword>
<name>A0A251T060_HELAN</name>
<dbReference type="STRING" id="4232.A0A251T060"/>
<comment type="similarity">
    <text evidence="2 11 12">Belongs to the RPAP2 family.</text>
</comment>
<evidence type="ECO:0000256" key="1">
    <source>
        <dbReference type="ARBA" id="ARBA00004123"/>
    </source>
</evidence>
<dbReference type="InterPro" id="IPR007308">
    <property type="entry name" value="Rtr1/RPAP2_dom"/>
</dbReference>
<keyword evidence="3 12" id="KW-0479">Metal-binding</keyword>
<dbReference type="GO" id="GO:0005634">
    <property type="term" value="C:nucleus"/>
    <property type="evidence" value="ECO:0000318"/>
    <property type="project" value="GO_Central"/>
</dbReference>
<comment type="function">
    <text evidence="12">Putative RNA polymerase II subunit B1 C-terminal domain (CTD) phosphatase involved in RNA polymerase II transcription regulation.</text>
</comment>
<evidence type="ECO:0000256" key="7">
    <source>
        <dbReference type="ARBA" id="ARBA00022912"/>
    </source>
</evidence>
<dbReference type="Pfam" id="PF04181">
    <property type="entry name" value="RPAP2_Rtr1"/>
    <property type="match status" value="1"/>
</dbReference>
<dbReference type="OMA" id="WMGPSNA"/>
<feature type="region of interest" description="Disordered" evidence="13">
    <location>
        <begin position="174"/>
        <end position="195"/>
    </location>
</feature>
<keyword evidence="6 12" id="KW-0862">Zinc</keyword>
<dbReference type="GO" id="GO:0030154">
    <property type="term" value="P:cell differentiation"/>
    <property type="evidence" value="ECO:0007669"/>
    <property type="project" value="EnsemblPlants"/>
</dbReference>
<dbReference type="EC" id="3.1.3.16" evidence="12"/>
<reference evidence="15" key="3">
    <citation type="submission" date="2020-06" db="EMBL/GenBank/DDBJ databases">
        <title>Helianthus annuus Genome sequencing and assembly Release 2.</title>
        <authorList>
            <person name="Gouzy J."/>
            <person name="Langlade N."/>
            <person name="Munos S."/>
        </authorList>
    </citation>
    <scope>NUCLEOTIDE SEQUENCE</scope>
    <source>
        <tissue evidence="15">Leaves</tissue>
    </source>
</reference>
<dbReference type="Gene3D" id="1.25.40.820">
    <property type="match status" value="1"/>
</dbReference>
<evidence type="ECO:0000256" key="6">
    <source>
        <dbReference type="ARBA" id="ARBA00022833"/>
    </source>
</evidence>